<keyword evidence="7" id="KW-0812">Transmembrane</keyword>
<evidence type="ECO:0000256" key="4">
    <source>
        <dbReference type="ARBA" id="ARBA00023242"/>
    </source>
</evidence>
<dbReference type="Proteomes" id="UP000694397">
    <property type="component" value="Chromosome 5"/>
</dbReference>
<name>A0A8C9TPV5_SCLFO</name>
<keyword evidence="7" id="KW-1133">Transmembrane helix</keyword>
<comment type="similarity">
    <text evidence="2">Belongs to the MTUS1 family.</text>
</comment>
<feature type="compositionally biased region" description="Polar residues" evidence="6">
    <location>
        <begin position="311"/>
        <end position="321"/>
    </location>
</feature>
<feature type="coiled-coil region" evidence="5">
    <location>
        <begin position="16"/>
        <end position="86"/>
    </location>
</feature>
<dbReference type="GO" id="GO:0005634">
    <property type="term" value="C:nucleus"/>
    <property type="evidence" value="ECO:0007669"/>
    <property type="project" value="UniProtKB-SubCell"/>
</dbReference>
<accession>A0A8C9TPV5</accession>
<evidence type="ECO:0000256" key="7">
    <source>
        <dbReference type="SAM" id="Phobius"/>
    </source>
</evidence>
<gene>
    <name evidence="8" type="primary">LOC108931106</name>
</gene>
<protein>
    <submittedName>
        <fullName evidence="8">Microtubule associated tumor suppressor 1a</fullName>
    </submittedName>
</protein>
<evidence type="ECO:0000256" key="1">
    <source>
        <dbReference type="ARBA" id="ARBA00004123"/>
    </source>
</evidence>
<proteinExistence type="inferred from homology"/>
<dbReference type="SUPFAM" id="SSF58113">
    <property type="entry name" value="Apolipoprotein A-I"/>
    <property type="match status" value="1"/>
</dbReference>
<evidence type="ECO:0000256" key="6">
    <source>
        <dbReference type="SAM" id="MobiDB-lite"/>
    </source>
</evidence>
<dbReference type="PANTHER" id="PTHR24200:SF7">
    <property type="entry name" value="MICROTUBULE-ASSOCIATED TUMOR SUPPRESSOR 1"/>
    <property type="match status" value="1"/>
</dbReference>
<dbReference type="InterPro" id="IPR051293">
    <property type="entry name" value="MTUS1/CCDC69"/>
</dbReference>
<reference evidence="8 9" key="1">
    <citation type="submission" date="2019-04" db="EMBL/GenBank/DDBJ databases">
        <authorList>
            <consortium name="Wellcome Sanger Institute Data Sharing"/>
        </authorList>
    </citation>
    <scope>NUCLEOTIDE SEQUENCE [LARGE SCALE GENOMIC DNA]</scope>
</reference>
<dbReference type="GO" id="GO:0005737">
    <property type="term" value="C:cytoplasm"/>
    <property type="evidence" value="ECO:0007669"/>
    <property type="project" value="TreeGrafter"/>
</dbReference>
<keyword evidence="4" id="KW-0539">Nucleus</keyword>
<reference evidence="8" key="3">
    <citation type="submission" date="2025-09" db="UniProtKB">
        <authorList>
            <consortium name="Ensembl"/>
        </authorList>
    </citation>
    <scope>IDENTIFICATION</scope>
</reference>
<sequence>STRYKAMTATVSPLQREDAQKRRAELSQELLSLRGELVSAVTAYEKLQQEKEELRVVFEGILQKLQEQHQRDLADLEERLRAFYQAEWEKVHEAFQEQADKYRTDMQQQVDDLRSKHEVSMRELEASHLEKVENVKQQYEASFEGYSQNTDAFTFFQWPLMIFWEVLFLFILLYSLLQKDAHALYLEQELESLKVVLDIKNKQLHQQDQKLVQMDKLMERNMQLDERLQKVQQENEDLKERMDKHAALSRQLSTEQAVLQQSLQKESKVNKRLSMENEELLWKLYNGDLSSPRKLSPSSVSPSLQSPRSSGIFSSAPVSPR</sequence>
<keyword evidence="9" id="KW-1185">Reference proteome</keyword>
<reference evidence="8" key="2">
    <citation type="submission" date="2025-08" db="UniProtKB">
        <authorList>
            <consortium name="Ensembl"/>
        </authorList>
    </citation>
    <scope>IDENTIFICATION</scope>
</reference>
<evidence type="ECO:0000313" key="9">
    <source>
        <dbReference type="Proteomes" id="UP000694397"/>
    </source>
</evidence>
<evidence type="ECO:0000256" key="3">
    <source>
        <dbReference type="ARBA" id="ARBA00023054"/>
    </source>
</evidence>
<comment type="subcellular location">
    <subcellularLocation>
        <location evidence="1">Nucleus</location>
    </subcellularLocation>
</comment>
<dbReference type="Gene3D" id="1.20.120.20">
    <property type="entry name" value="Apolipoprotein"/>
    <property type="match status" value="1"/>
</dbReference>
<keyword evidence="7" id="KW-0472">Membrane</keyword>
<dbReference type="GO" id="GO:0008017">
    <property type="term" value="F:microtubule binding"/>
    <property type="evidence" value="ECO:0007669"/>
    <property type="project" value="TreeGrafter"/>
</dbReference>
<dbReference type="AlphaFoldDB" id="A0A8C9TPV5"/>
<evidence type="ECO:0000313" key="8">
    <source>
        <dbReference type="Ensembl" id="ENSSFOP00015051298.1"/>
    </source>
</evidence>
<dbReference type="GeneTree" id="ENSGT00950000183026"/>
<feature type="region of interest" description="Disordered" evidence="6">
    <location>
        <begin position="288"/>
        <end position="321"/>
    </location>
</feature>
<evidence type="ECO:0000256" key="2">
    <source>
        <dbReference type="ARBA" id="ARBA00007585"/>
    </source>
</evidence>
<feature type="compositionally biased region" description="Low complexity" evidence="6">
    <location>
        <begin position="289"/>
        <end position="310"/>
    </location>
</feature>
<organism evidence="8 9">
    <name type="scientific">Scleropages formosus</name>
    <name type="common">Asian bonytongue</name>
    <name type="synonym">Osteoglossum formosum</name>
    <dbReference type="NCBI Taxonomy" id="113540"/>
    <lineage>
        <taxon>Eukaryota</taxon>
        <taxon>Metazoa</taxon>
        <taxon>Chordata</taxon>
        <taxon>Craniata</taxon>
        <taxon>Vertebrata</taxon>
        <taxon>Euteleostomi</taxon>
        <taxon>Actinopterygii</taxon>
        <taxon>Neopterygii</taxon>
        <taxon>Teleostei</taxon>
        <taxon>Osteoglossocephala</taxon>
        <taxon>Osteoglossomorpha</taxon>
        <taxon>Osteoglossiformes</taxon>
        <taxon>Osteoglossidae</taxon>
        <taxon>Scleropages</taxon>
    </lineage>
</organism>
<feature type="coiled-coil region" evidence="5">
    <location>
        <begin position="214"/>
        <end position="255"/>
    </location>
</feature>
<evidence type="ECO:0000256" key="5">
    <source>
        <dbReference type="SAM" id="Coils"/>
    </source>
</evidence>
<feature type="transmembrane region" description="Helical" evidence="7">
    <location>
        <begin position="155"/>
        <end position="177"/>
    </location>
</feature>
<keyword evidence="3 5" id="KW-0175">Coiled coil</keyword>
<dbReference type="PANTHER" id="PTHR24200">
    <property type="entry name" value="TOUCAN, ISOFORM A"/>
    <property type="match status" value="1"/>
</dbReference>
<dbReference type="Ensembl" id="ENSSFOT00015078681.1">
    <property type="protein sequence ID" value="ENSSFOP00015051298.1"/>
    <property type="gene ID" value="ENSSFOG00015013238.2"/>
</dbReference>